<feature type="signal peptide" evidence="2">
    <location>
        <begin position="1"/>
        <end position="18"/>
    </location>
</feature>
<keyword evidence="2" id="KW-0732">Signal</keyword>
<reference evidence="3 4" key="1">
    <citation type="submission" date="2021-08" db="EMBL/GenBank/DDBJ databases">
        <title>Draft Genome Sequence of Phanerochaete sordida strain YK-624.</title>
        <authorList>
            <person name="Mori T."/>
            <person name="Dohra H."/>
            <person name="Suzuki T."/>
            <person name="Kawagishi H."/>
            <person name="Hirai H."/>
        </authorList>
    </citation>
    <scope>NUCLEOTIDE SEQUENCE [LARGE SCALE GENOMIC DNA]</scope>
    <source>
        <strain evidence="3 4">YK-624</strain>
    </source>
</reference>
<comment type="caution">
    <text evidence="3">The sequence shown here is derived from an EMBL/GenBank/DDBJ whole genome shotgun (WGS) entry which is preliminary data.</text>
</comment>
<name>A0A9P3LHT8_9APHY</name>
<organism evidence="3 4">
    <name type="scientific">Phanerochaete sordida</name>
    <dbReference type="NCBI Taxonomy" id="48140"/>
    <lineage>
        <taxon>Eukaryota</taxon>
        <taxon>Fungi</taxon>
        <taxon>Dikarya</taxon>
        <taxon>Basidiomycota</taxon>
        <taxon>Agaricomycotina</taxon>
        <taxon>Agaricomycetes</taxon>
        <taxon>Polyporales</taxon>
        <taxon>Phanerochaetaceae</taxon>
        <taxon>Phanerochaete</taxon>
    </lineage>
</organism>
<gene>
    <name evidence="3" type="ORF">PsYK624_118660</name>
</gene>
<keyword evidence="4" id="KW-1185">Reference proteome</keyword>
<dbReference type="EMBL" id="BPQB01000051">
    <property type="protein sequence ID" value="GJE95680.1"/>
    <property type="molecule type" value="Genomic_DNA"/>
</dbReference>
<feature type="compositionally biased region" description="Low complexity" evidence="1">
    <location>
        <begin position="342"/>
        <end position="357"/>
    </location>
</feature>
<dbReference type="AlphaFoldDB" id="A0A9P3LHT8"/>
<feature type="region of interest" description="Disordered" evidence="1">
    <location>
        <begin position="342"/>
        <end position="372"/>
    </location>
</feature>
<dbReference type="Proteomes" id="UP000703269">
    <property type="component" value="Unassembled WGS sequence"/>
</dbReference>
<evidence type="ECO:0000256" key="1">
    <source>
        <dbReference type="SAM" id="MobiDB-lite"/>
    </source>
</evidence>
<sequence>MGRLFLLMVVTYIDQCSQIENSQYGHSLKCLLDLCFPARSSNDSGAPPDAADSEWRIFLLQFHLRGRGRSSSAAHPGLLFDVYTRCMERYRVTMPIGGKYLVIKEGFTRVPDYESVLMRFFTESDLEEGDEDLLQMFIFTATAWVKTRRIIEAPLEVGTKVLNKMTKAAESLPTVPSIRFVNSPNLDTENENGHETFASAQATLPGLQFSAATAPENLDWLLGLTKERDALTILYGAEYRRLLHSLEKAYERRALSGDQAKIRNTLHRQLETSHAGTNTDGKCEIPSCRWIGHKCADKPPYKCEMLKHTFSARVLWSMAIRMEAPLASCGMGDCLCACTSSEGIPSHQSPSSSTPGSLFAAFRGRMGQHSRR</sequence>
<evidence type="ECO:0000256" key="2">
    <source>
        <dbReference type="SAM" id="SignalP"/>
    </source>
</evidence>
<accession>A0A9P3LHT8</accession>
<protein>
    <submittedName>
        <fullName evidence="3">Uncharacterized protein</fullName>
    </submittedName>
</protein>
<evidence type="ECO:0000313" key="4">
    <source>
        <dbReference type="Proteomes" id="UP000703269"/>
    </source>
</evidence>
<proteinExistence type="predicted"/>
<evidence type="ECO:0000313" key="3">
    <source>
        <dbReference type="EMBL" id="GJE95680.1"/>
    </source>
</evidence>
<feature type="chain" id="PRO_5040260936" evidence="2">
    <location>
        <begin position="19"/>
        <end position="372"/>
    </location>
</feature>